<feature type="compositionally biased region" description="Polar residues" evidence="1">
    <location>
        <begin position="215"/>
        <end position="224"/>
    </location>
</feature>
<feature type="compositionally biased region" description="Polar residues" evidence="1">
    <location>
        <begin position="185"/>
        <end position="200"/>
    </location>
</feature>
<feature type="compositionally biased region" description="Low complexity" evidence="1">
    <location>
        <begin position="367"/>
        <end position="376"/>
    </location>
</feature>
<feature type="region of interest" description="Disordered" evidence="1">
    <location>
        <begin position="258"/>
        <end position="392"/>
    </location>
</feature>
<feature type="compositionally biased region" description="Polar residues" evidence="1">
    <location>
        <begin position="285"/>
        <end position="298"/>
    </location>
</feature>
<feature type="region of interest" description="Disordered" evidence="1">
    <location>
        <begin position="1"/>
        <end position="101"/>
    </location>
</feature>
<protein>
    <submittedName>
        <fullName evidence="2">Uncharacterized protein</fullName>
    </submittedName>
</protein>
<evidence type="ECO:0000313" key="2">
    <source>
        <dbReference type="EMBL" id="WEW55476.1"/>
    </source>
</evidence>
<organism evidence="2 3">
    <name type="scientific">Emydomyces testavorans</name>
    <dbReference type="NCBI Taxonomy" id="2070801"/>
    <lineage>
        <taxon>Eukaryota</taxon>
        <taxon>Fungi</taxon>
        <taxon>Dikarya</taxon>
        <taxon>Ascomycota</taxon>
        <taxon>Pezizomycotina</taxon>
        <taxon>Eurotiomycetes</taxon>
        <taxon>Eurotiomycetidae</taxon>
        <taxon>Onygenales</taxon>
        <taxon>Nannizziopsiaceae</taxon>
        <taxon>Emydomyces</taxon>
    </lineage>
</organism>
<reference evidence="2" key="1">
    <citation type="submission" date="2023-03" db="EMBL/GenBank/DDBJ databases">
        <title>Emydomyces testavorans Genome Sequence.</title>
        <authorList>
            <person name="Hoyer L."/>
        </authorList>
    </citation>
    <scope>NUCLEOTIDE SEQUENCE</scope>
    <source>
        <strain evidence="2">16-2883</strain>
    </source>
</reference>
<accession>A0AAF0DD07</accession>
<gene>
    <name evidence="2" type="ORF">PRK78_000907</name>
</gene>
<feature type="compositionally biased region" description="Low complexity" evidence="1">
    <location>
        <begin position="43"/>
        <end position="53"/>
    </location>
</feature>
<feature type="region of interest" description="Disordered" evidence="1">
    <location>
        <begin position="154"/>
        <end position="245"/>
    </location>
</feature>
<dbReference type="AlphaFoldDB" id="A0AAF0DD07"/>
<dbReference type="Proteomes" id="UP001219355">
    <property type="component" value="Chromosome 1"/>
</dbReference>
<proteinExistence type="predicted"/>
<feature type="compositionally biased region" description="Basic and acidic residues" evidence="1">
    <location>
        <begin position="69"/>
        <end position="84"/>
    </location>
</feature>
<evidence type="ECO:0000313" key="3">
    <source>
        <dbReference type="Proteomes" id="UP001219355"/>
    </source>
</evidence>
<sequence length="439" mass="48348">MGIPLEYVPKASSRAEQNSKPDPSAAARSSIRRQNAVRRPRRNGPSSGSSRNSHAPSTRWPLPHTIEAFTREAERESSDRDSRSARTNPAPTGDQGAWNSLNSITRLDVGQQLLGDTLRYSSLRRRMRRPREPSLSVGMPTFWYGDFPPPVPPVARPRNPAVGERPSLTPRFAPAHPVDSGLPSRPNTASPATVPNNEPDSNMPLLRRVGHRSVANASERQSGGHQVLDGLGDRERSVESDDDELHDSWETLLTTITPDDQLPSLDSSFTSATASASSALSRDSGFTNSADSAQTPLSSIDPDSPRLTLFDPFLDSNLNCEFPSSDSDSDTEPESEPETAMHIPRTIFGFTLPASERRERGGEQDDQQQGDGNDNETPVTSTDVSFSARPMPSDLQEVHAILDRLVRRDDIPDEWWATAGLSRTIRRELSNTNFENRRD</sequence>
<feature type="compositionally biased region" description="Acidic residues" evidence="1">
    <location>
        <begin position="327"/>
        <end position="337"/>
    </location>
</feature>
<feature type="compositionally biased region" description="Low complexity" evidence="1">
    <location>
        <begin position="264"/>
        <end position="284"/>
    </location>
</feature>
<dbReference type="EMBL" id="CP120627">
    <property type="protein sequence ID" value="WEW55476.1"/>
    <property type="molecule type" value="Genomic_DNA"/>
</dbReference>
<evidence type="ECO:0000256" key="1">
    <source>
        <dbReference type="SAM" id="MobiDB-lite"/>
    </source>
</evidence>
<keyword evidence="3" id="KW-1185">Reference proteome</keyword>
<name>A0AAF0DD07_9EURO</name>